<evidence type="ECO:0000313" key="2">
    <source>
        <dbReference type="EMBL" id="ODN06599.1"/>
    </source>
</evidence>
<feature type="signal peptide" evidence="1">
    <location>
        <begin position="1"/>
        <end position="19"/>
    </location>
</feature>
<comment type="caution">
    <text evidence="2">The sequence shown here is derived from an EMBL/GenBank/DDBJ whole genome shotgun (WGS) entry which is preliminary data.</text>
</comment>
<reference evidence="2 3" key="1">
    <citation type="journal article" date="2016" name="Genome Biol. Evol.">
        <title>Gene Family Evolution Reflects Adaptation to Soil Environmental Stressors in the Genome of the Collembolan Orchesella cincta.</title>
        <authorList>
            <person name="Faddeeva-Vakhrusheva A."/>
            <person name="Derks M.F."/>
            <person name="Anvar S.Y."/>
            <person name="Agamennone V."/>
            <person name="Suring W."/>
            <person name="Smit S."/>
            <person name="van Straalen N.M."/>
            <person name="Roelofs D."/>
        </authorList>
    </citation>
    <scope>NUCLEOTIDE SEQUENCE [LARGE SCALE GENOMIC DNA]</scope>
    <source>
        <tissue evidence="2">Mixed pool</tissue>
    </source>
</reference>
<keyword evidence="3" id="KW-1185">Reference proteome</keyword>
<name>A0A1D2NN06_ORCCI</name>
<organism evidence="2 3">
    <name type="scientific">Orchesella cincta</name>
    <name type="common">Springtail</name>
    <name type="synonym">Podura cincta</name>
    <dbReference type="NCBI Taxonomy" id="48709"/>
    <lineage>
        <taxon>Eukaryota</taxon>
        <taxon>Metazoa</taxon>
        <taxon>Ecdysozoa</taxon>
        <taxon>Arthropoda</taxon>
        <taxon>Hexapoda</taxon>
        <taxon>Collembola</taxon>
        <taxon>Entomobryomorpha</taxon>
        <taxon>Entomobryoidea</taxon>
        <taxon>Orchesellidae</taxon>
        <taxon>Orchesellinae</taxon>
        <taxon>Orchesella</taxon>
    </lineage>
</organism>
<keyword evidence="1" id="KW-0732">Signal</keyword>
<evidence type="ECO:0000256" key="1">
    <source>
        <dbReference type="SAM" id="SignalP"/>
    </source>
</evidence>
<protein>
    <submittedName>
        <fullName evidence="2">Uncharacterized protein</fullName>
    </submittedName>
</protein>
<evidence type="ECO:0000313" key="3">
    <source>
        <dbReference type="Proteomes" id="UP000094527"/>
    </source>
</evidence>
<dbReference type="AlphaFoldDB" id="A0A1D2NN06"/>
<dbReference type="EMBL" id="LJIJ01000002">
    <property type="protein sequence ID" value="ODN06599.1"/>
    <property type="molecule type" value="Genomic_DNA"/>
</dbReference>
<accession>A0A1D2NN06</accession>
<feature type="chain" id="PRO_5008905773" evidence="1">
    <location>
        <begin position="20"/>
        <end position="98"/>
    </location>
</feature>
<sequence>MDFKTLIVIMAIAIAFVSAADLSVTSNIASATSPVDSSEATGLYARSKRQFFGGGFSGASANAGSSSFGGGGYPGFGGGFGGASSFASAQSGSNSFGK</sequence>
<gene>
    <name evidence="2" type="ORF">Ocin01_00072</name>
</gene>
<dbReference type="Proteomes" id="UP000094527">
    <property type="component" value="Unassembled WGS sequence"/>
</dbReference>
<proteinExistence type="predicted"/>